<dbReference type="Gene3D" id="3.40.50.1220">
    <property type="entry name" value="TPP-binding domain"/>
    <property type="match status" value="1"/>
</dbReference>
<dbReference type="CDD" id="cd01715">
    <property type="entry name" value="ETF_alpha"/>
    <property type="match status" value="1"/>
</dbReference>
<comment type="caution">
    <text evidence="11">The sequence shown here is derived from an EMBL/GenBank/DDBJ whole genome shotgun (WGS) entry which is preliminary data.</text>
</comment>
<comment type="similarity">
    <text evidence="1">Belongs to the ETF alpha-subunit/FixB family.</text>
</comment>
<dbReference type="PROSITE" id="PS00696">
    <property type="entry name" value="ETF_ALPHA"/>
    <property type="match status" value="1"/>
</dbReference>
<dbReference type="InterPro" id="IPR014729">
    <property type="entry name" value="Rossmann-like_a/b/a_fold"/>
</dbReference>
<evidence type="ECO:0000256" key="6">
    <source>
        <dbReference type="ARBA" id="ARBA00025649"/>
    </source>
</evidence>
<dbReference type="InterPro" id="IPR014731">
    <property type="entry name" value="ETF_asu_C"/>
</dbReference>
<accession>A0A7V4U167</accession>
<evidence type="ECO:0000256" key="1">
    <source>
        <dbReference type="ARBA" id="ARBA00005817"/>
    </source>
</evidence>
<dbReference type="PIRSF" id="PIRSF000089">
    <property type="entry name" value="Electra_flavoP_a"/>
    <property type="match status" value="1"/>
</dbReference>
<keyword evidence="2" id="KW-0813">Transport</keyword>
<feature type="binding site" evidence="9">
    <location>
        <begin position="230"/>
        <end position="231"/>
    </location>
    <ligand>
        <name>FAD</name>
        <dbReference type="ChEBI" id="CHEBI:57692"/>
    </ligand>
</feature>
<feature type="binding site" evidence="9">
    <location>
        <position position="282"/>
    </location>
    <ligand>
        <name>FAD</name>
        <dbReference type="ChEBI" id="CHEBI:57692"/>
    </ligand>
</feature>
<feature type="binding site" evidence="9">
    <location>
        <begin position="261"/>
        <end position="268"/>
    </location>
    <ligand>
        <name>FAD</name>
        <dbReference type="ChEBI" id="CHEBI:57692"/>
    </ligand>
</feature>
<dbReference type="AlphaFoldDB" id="A0A7V4U167"/>
<dbReference type="FunFam" id="3.40.50.1220:FF:000001">
    <property type="entry name" value="Electron transfer flavoprotein, alpha subunit"/>
    <property type="match status" value="1"/>
</dbReference>
<dbReference type="InterPro" id="IPR018206">
    <property type="entry name" value="ETF_asu_C_CS"/>
</dbReference>
<dbReference type="GO" id="GO:0009055">
    <property type="term" value="F:electron transfer activity"/>
    <property type="evidence" value="ECO:0007669"/>
    <property type="project" value="InterPro"/>
</dbReference>
<dbReference type="Gene3D" id="3.40.50.620">
    <property type="entry name" value="HUPs"/>
    <property type="match status" value="1"/>
</dbReference>
<evidence type="ECO:0000259" key="10">
    <source>
        <dbReference type="SMART" id="SM00893"/>
    </source>
</evidence>
<dbReference type="InterPro" id="IPR033947">
    <property type="entry name" value="ETF_alpha_N"/>
</dbReference>
<dbReference type="PANTHER" id="PTHR43153">
    <property type="entry name" value="ELECTRON TRANSFER FLAVOPROTEIN ALPHA"/>
    <property type="match status" value="1"/>
</dbReference>
<evidence type="ECO:0000256" key="8">
    <source>
        <dbReference type="ARBA" id="ARBA00079299"/>
    </source>
</evidence>
<dbReference type="SMART" id="SM00893">
    <property type="entry name" value="ETF"/>
    <property type="match status" value="1"/>
</dbReference>
<evidence type="ECO:0000256" key="7">
    <source>
        <dbReference type="ARBA" id="ARBA00068674"/>
    </source>
</evidence>
<evidence type="ECO:0000313" key="11">
    <source>
        <dbReference type="EMBL" id="HGY56130.1"/>
    </source>
</evidence>
<name>A0A7V4U167_CALAY</name>
<feature type="binding site" evidence="9">
    <location>
        <begin position="244"/>
        <end position="248"/>
    </location>
    <ligand>
        <name>FAD</name>
        <dbReference type="ChEBI" id="CHEBI:57692"/>
    </ligand>
</feature>
<feature type="binding site" evidence="9">
    <location>
        <position position="205"/>
    </location>
    <ligand>
        <name>FAD</name>
        <dbReference type="ChEBI" id="CHEBI:57692"/>
    </ligand>
</feature>
<sequence>MKILIYAEHREGKIRKITYENITLAKQLGQPFEVLVVGSDVDHFADEMAKYGAEKVVFYKNSAFAQYSPDGYAKVIAKAVQDRGADVLLMGATSTGKDLGPRVGAILNAAMATDCTKVELDGDDLKLLRPMYAGKVHASIRLTSPVKIVTVRPNVYSAAEAPASAQTETVDAEAADFKAVVKEIISGAQGKLDVTEADIIVSGGRGMKGPENWHLIEDLAGLLGAATGASRAAVDAGWRPHDEQVGQTGKTVSPSLYIAVGISGAIQHLAGMSSSKYIVAINKDPEAPIFKVADYGIVADLFEVVPRMIEELKSKN</sequence>
<dbReference type="SUPFAM" id="SSF52402">
    <property type="entry name" value="Adenine nucleotide alpha hydrolases-like"/>
    <property type="match status" value="1"/>
</dbReference>
<dbReference type="GO" id="GO:0033539">
    <property type="term" value="P:fatty acid beta-oxidation using acyl-CoA dehydrogenase"/>
    <property type="evidence" value="ECO:0007669"/>
    <property type="project" value="TreeGrafter"/>
</dbReference>
<evidence type="ECO:0000256" key="2">
    <source>
        <dbReference type="ARBA" id="ARBA00022448"/>
    </source>
</evidence>
<feature type="domain" description="Electron transfer flavoprotein alpha/beta-subunit N-terminal" evidence="10">
    <location>
        <begin position="3"/>
        <end position="183"/>
    </location>
</feature>
<reference evidence="11" key="1">
    <citation type="journal article" date="2020" name="mSystems">
        <title>Genome- and Community-Level Interaction Insights into Carbon Utilization and Element Cycling Functions of Hydrothermarchaeota in Hydrothermal Sediment.</title>
        <authorList>
            <person name="Zhou Z."/>
            <person name="Liu Y."/>
            <person name="Xu W."/>
            <person name="Pan J."/>
            <person name="Luo Z.H."/>
            <person name="Li M."/>
        </authorList>
    </citation>
    <scope>NUCLEOTIDE SEQUENCE [LARGE SCALE GENOMIC DNA]</scope>
    <source>
        <strain evidence="11">HyVt-577</strain>
    </source>
</reference>
<keyword evidence="4 9" id="KW-0274">FAD</keyword>
<comment type="cofactor">
    <cofactor evidence="9">
        <name>FAD</name>
        <dbReference type="ChEBI" id="CHEBI:57692"/>
    </cofactor>
    <text evidence="9">Binds 1 FAD per dimer.</text>
</comment>
<dbReference type="GO" id="GO:0050660">
    <property type="term" value="F:flavin adenine dinucleotide binding"/>
    <property type="evidence" value="ECO:0007669"/>
    <property type="project" value="InterPro"/>
</dbReference>
<dbReference type="PANTHER" id="PTHR43153:SF1">
    <property type="entry name" value="ELECTRON TRANSFER FLAVOPROTEIN SUBUNIT ALPHA, MITOCHONDRIAL"/>
    <property type="match status" value="1"/>
</dbReference>
<dbReference type="SUPFAM" id="SSF52467">
    <property type="entry name" value="DHS-like NAD/FAD-binding domain"/>
    <property type="match status" value="1"/>
</dbReference>
<evidence type="ECO:0000256" key="4">
    <source>
        <dbReference type="ARBA" id="ARBA00022827"/>
    </source>
</evidence>
<evidence type="ECO:0000256" key="3">
    <source>
        <dbReference type="ARBA" id="ARBA00022630"/>
    </source>
</evidence>
<proteinExistence type="inferred from homology"/>
<dbReference type="Pfam" id="PF01012">
    <property type="entry name" value="ETF"/>
    <property type="match status" value="1"/>
</dbReference>
<protein>
    <recommendedName>
        <fullName evidence="7">Electron transfer flavoprotein subunit alpha</fullName>
    </recommendedName>
    <alternativeName>
        <fullName evidence="8">Electron transfer flavoprotein large subunit</fullName>
    </alternativeName>
</protein>
<dbReference type="Proteomes" id="UP000885779">
    <property type="component" value="Unassembled WGS sequence"/>
</dbReference>
<gene>
    <name evidence="11" type="ORF">ENK44_10530</name>
</gene>
<dbReference type="InterPro" id="IPR001308">
    <property type="entry name" value="ETF_a/FixB"/>
</dbReference>
<keyword evidence="3" id="KW-0285">Flavoprotein</keyword>
<evidence type="ECO:0000256" key="9">
    <source>
        <dbReference type="PIRSR" id="PIRSR000089-1"/>
    </source>
</evidence>
<keyword evidence="5" id="KW-0249">Electron transport</keyword>
<dbReference type="InterPro" id="IPR014730">
    <property type="entry name" value="ETF_a/b_N"/>
</dbReference>
<comment type="function">
    <text evidence="6">The electron transfer flavoprotein serves as a specific electron acceptor for other dehydrogenases. It transfers the electrons to the main respiratory chain via ETF-ubiquinone oxidoreductase (ETF dehydrogenase).</text>
</comment>
<dbReference type="InterPro" id="IPR029035">
    <property type="entry name" value="DHS-like_NAD/FAD-binding_dom"/>
</dbReference>
<dbReference type="EMBL" id="DRQG01000098">
    <property type="protein sequence ID" value="HGY56130.1"/>
    <property type="molecule type" value="Genomic_DNA"/>
</dbReference>
<dbReference type="Pfam" id="PF00766">
    <property type="entry name" value="ETF_alpha"/>
    <property type="match status" value="1"/>
</dbReference>
<evidence type="ECO:0000256" key="5">
    <source>
        <dbReference type="ARBA" id="ARBA00022982"/>
    </source>
</evidence>
<organism evidence="11">
    <name type="scientific">Caldithrix abyssi</name>
    <dbReference type="NCBI Taxonomy" id="187145"/>
    <lineage>
        <taxon>Bacteria</taxon>
        <taxon>Pseudomonadati</taxon>
        <taxon>Calditrichota</taxon>
        <taxon>Calditrichia</taxon>
        <taxon>Calditrichales</taxon>
        <taxon>Calditrichaceae</taxon>
        <taxon>Caldithrix</taxon>
    </lineage>
</organism>